<proteinExistence type="predicted"/>
<dbReference type="GeneID" id="77936799"/>
<dbReference type="RefSeq" id="YP_010660789.1">
    <property type="nucleotide sequence ID" value="NC_070882.1"/>
</dbReference>
<protein>
    <submittedName>
        <fullName evidence="1">Uncharacterized protein</fullName>
    </submittedName>
</protein>
<evidence type="ECO:0000313" key="2">
    <source>
        <dbReference type="Proteomes" id="UP000322144"/>
    </source>
</evidence>
<accession>A0A5C1K6M5</accession>
<name>A0A5C1K6M5_9CAUD</name>
<dbReference type="KEGG" id="vg:77936799"/>
<organism evidence="1 2">
    <name type="scientific">Pseudomonas phage vB_PaeM_PS119XW</name>
    <dbReference type="NCBI Taxonomy" id="2601632"/>
    <lineage>
        <taxon>Viruses</taxon>
        <taxon>Duplodnaviria</taxon>
        <taxon>Heunggongvirae</taxon>
        <taxon>Uroviricota</taxon>
        <taxon>Caudoviricetes</taxon>
        <taxon>Chimalliviridae</taxon>
        <taxon>Pawinskivirus</taxon>
        <taxon>Pawinskivirus PS119XW</taxon>
    </lineage>
</organism>
<dbReference type="EMBL" id="MN103543">
    <property type="protein sequence ID" value="QEM41778.1"/>
    <property type="molecule type" value="Genomic_DNA"/>
</dbReference>
<evidence type="ECO:0000313" key="1">
    <source>
        <dbReference type="EMBL" id="QEM41778.1"/>
    </source>
</evidence>
<dbReference type="Proteomes" id="UP000322144">
    <property type="component" value="Segment"/>
</dbReference>
<reference evidence="1 2" key="1">
    <citation type="submission" date="2019-06" db="EMBL/GenBank/DDBJ databases">
        <title>A distant relative of Phikzvirus genus phages from a therapeutic phage collection.</title>
        <authorList>
            <person name="Hejnowicz M.S."/>
            <person name="Dabrowski K."/>
            <person name="Gawor J."/>
            <person name="Weber-Dabrowska B."/>
            <person name="Gromadka R."/>
            <person name="Lobocka M.B."/>
        </authorList>
    </citation>
    <scope>NUCLEOTIDE SEQUENCE [LARGE SCALE GENOMIC DNA]</scope>
</reference>
<sequence>MSDPELKMIYERMRKFTFNKDVVIVTAKQPCNDRIVRSGIEFKGPIIIDYIGKL</sequence>
<keyword evidence="2" id="KW-1185">Reference proteome</keyword>